<dbReference type="Pfam" id="PF08849">
    <property type="entry name" value="BrxA"/>
    <property type="match status" value="1"/>
</dbReference>
<name>A0ABU2KFR6_9FLAO</name>
<dbReference type="InterPro" id="IPR014948">
    <property type="entry name" value="BrxA"/>
</dbReference>
<sequence length="200" mass="23521">MVVEKKYNFSFTAASLRTRELVIVAKHQLENPVEDIEAVLGNGKKTTGKRYLNEMSKWLEVLTDTQKSYLLDKSFKVQNEIAFLAVSKYFEFIRDFIVEVIRNKYLVYDYELTEGDYISFFRRKAEYHPEMDTLTEITQKKVKQVTFKILEQAGLINNIKAKMIQPQIIEPETRKAILNDNIELFKIFLLSDFDIENLKA</sequence>
<evidence type="ECO:0000313" key="2">
    <source>
        <dbReference type="Proteomes" id="UP001182991"/>
    </source>
</evidence>
<accession>A0ABU2KFR6</accession>
<evidence type="ECO:0000313" key="1">
    <source>
        <dbReference type="EMBL" id="MDT0293536.1"/>
    </source>
</evidence>
<proteinExistence type="predicted"/>
<dbReference type="RefSeq" id="WP_311400512.1">
    <property type="nucleotide sequence ID" value="NZ_JAVRBG010000002.1"/>
</dbReference>
<dbReference type="InterPro" id="IPR023137">
    <property type="entry name" value="BrxA_sf"/>
</dbReference>
<keyword evidence="2" id="KW-1185">Reference proteome</keyword>
<organism evidence="1 2">
    <name type="scientific">Mesonia ostreae</name>
    <dbReference type="NCBI Taxonomy" id="861110"/>
    <lineage>
        <taxon>Bacteria</taxon>
        <taxon>Pseudomonadati</taxon>
        <taxon>Bacteroidota</taxon>
        <taxon>Flavobacteriia</taxon>
        <taxon>Flavobacteriales</taxon>
        <taxon>Flavobacteriaceae</taxon>
        <taxon>Mesonia</taxon>
    </lineage>
</organism>
<gene>
    <name evidence="1" type="ORF">RLT85_02700</name>
</gene>
<protein>
    <submittedName>
        <fullName evidence="1">DUF1819 family protein</fullName>
    </submittedName>
</protein>
<dbReference type="Gene3D" id="1.10.3540.10">
    <property type="entry name" value="uncharacterized protein from magnetospirillum magneticum domain"/>
    <property type="match status" value="1"/>
</dbReference>
<comment type="caution">
    <text evidence="1">The sequence shown here is derived from an EMBL/GenBank/DDBJ whole genome shotgun (WGS) entry which is preliminary data.</text>
</comment>
<dbReference type="EMBL" id="JAVRBG010000002">
    <property type="protein sequence ID" value="MDT0293536.1"/>
    <property type="molecule type" value="Genomic_DNA"/>
</dbReference>
<dbReference type="Proteomes" id="UP001182991">
    <property type="component" value="Unassembled WGS sequence"/>
</dbReference>
<reference evidence="2" key="1">
    <citation type="submission" date="2023-07" db="EMBL/GenBank/DDBJ databases">
        <title>Isolating and identifying novel microbial strains from the Mariana Trench.</title>
        <authorList>
            <person name="Fu H."/>
        </authorList>
    </citation>
    <scope>NUCLEOTIDE SEQUENCE [LARGE SCALE GENOMIC DNA]</scope>
    <source>
        <strain evidence="2">T-y2</strain>
    </source>
</reference>